<gene>
    <name evidence="1" type="ORF">ACFSFY_13300</name>
</gene>
<dbReference type="Pfam" id="PF13027">
    <property type="entry name" value="DUF3888"/>
    <property type="match status" value="1"/>
</dbReference>
<name>A0ABW4SHH2_9BACL</name>
<evidence type="ECO:0000313" key="1">
    <source>
        <dbReference type="EMBL" id="MFD1929013.1"/>
    </source>
</evidence>
<protein>
    <submittedName>
        <fullName evidence="1">DUF3888 domain-containing protein</fullName>
    </submittedName>
</protein>
<sequence length="260" mass="30190">MQKIIPLFFMLLLITNVHRILPTSAKLTNEKFMEEVSFDNVKTKVDSATYVAFAKQERANQDFINKYYFDVNLNGFSELYTFGDFPFYDDKGQVSPLGKTVLIVLTSDVRQWVKEPRIYVKDDLAYIHAVKLDGVNILFTLKKENDQWKVVNRQEKKLPTVGSEVILEKAFLRTIGPEILRATKTNYGEERLFDSERITDITWDENDDKYAVTIEIVTYEGPRMPPFGFDTITLQIPGFEVLTYEHKDVSDIDKIPLDFD</sequence>
<keyword evidence="2" id="KW-1185">Reference proteome</keyword>
<organism evidence="1 2">
    <name type="scientific">Sporosarcina siberiensis</name>
    <dbReference type="NCBI Taxonomy" id="1365606"/>
    <lineage>
        <taxon>Bacteria</taxon>
        <taxon>Bacillati</taxon>
        <taxon>Bacillota</taxon>
        <taxon>Bacilli</taxon>
        <taxon>Bacillales</taxon>
        <taxon>Caryophanaceae</taxon>
        <taxon>Sporosarcina</taxon>
    </lineage>
</organism>
<proteinExistence type="predicted"/>
<reference evidence="2" key="1">
    <citation type="journal article" date="2019" name="Int. J. Syst. Evol. Microbiol.">
        <title>The Global Catalogue of Microorganisms (GCM) 10K type strain sequencing project: providing services to taxonomists for standard genome sequencing and annotation.</title>
        <authorList>
            <consortium name="The Broad Institute Genomics Platform"/>
            <consortium name="The Broad Institute Genome Sequencing Center for Infectious Disease"/>
            <person name="Wu L."/>
            <person name="Ma J."/>
        </authorList>
    </citation>
    <scope>NUCLEOTIDE SEQUENCE [LARGE SCALE GENOMIC DNA]</scope>
    <source>
        <strain evidence="2">CGMCC 4.7177</strain>
    </source>
</reference>
<evidence type="ECO:0000313" key="2">
    <source>
        <dbReference type="Proteomes" id="UP001597218"/>
    </source>
</evidence>
<accession>A0ABW4SHH2</accession>
<dbReference type="RefSeq" id="WP_381538778.1">
    <property type="nucleotide sequence ID" value="NZ_JBHUGI010000032.1"/>
</dbReference>
<dbReference type="Proteomes" id="UP001597218">
    <property type="component" value="Unassembled WGS sequence"/>
</dbReference>
<dbReference type="InterPro" id="IPR024984">
    <property type="entry name" value="DUF3888"/>
</dbReference>
<dbReference type="EMBL" id="JBHUGI010000032">
    <property type="protein sequence ID" value="MFD1929013.1"/>
    <property type="molecule type" value="Genomic_DNA"/>
</dbReference>
<comment type="caution">
    <text evidence="1">The sequence shown here is derived from an EMBL/GenBank/DDBJ whole genome shotgun (WGS) entry which is preliminary data.</text>
</comment>